<evidence type="ECO:0000313" key="10">
    <source>
        <dbReference type="EMBL" id="GAL25912.1"/>
    </source>
</evidence>
<evidence type="ECO:0000256" key="2">
    <source>
        <dbReference type="ARBA" id="ARBA00022553"/>
    </source>
</evidence>
<keyword evidence="5 9" id="KW-0812">Transmembrane</keyword>
<evidence type="ECO:0000256" key="7">
    <source>
        <dbReference type="ARBA" id="ARBA00022989"/>
    </source>
</evidence>
<proteinExistence type="predicted"/>
<reference evidence="11" key="1">
    <citation type="submission" date="2014-09" db="EMBL/GenBank/DDBJ databases">
        <title>Vibrio variabilis JCM 19239. (C206) whole genome shotgun sequence.</title>
        <authorList>
            <person name="Sawabe T."/>
            <person name="Meirelles P."/>
            <person name="Nakanishi M."/>
            <person name="Sayaka M."/>
            <person name="Hattori M."/>
            <person name="Ohkuma M."/>
        </authorList>
    </citation>
    <scope>NUCLEOTIDE SEQUENCE [LARGE SCALE GENOMIC DNA]</scope>
    <source>
        <strain evidence="11">JCM 19239</strain>
    </source>
</reference>
<dbReference type="InterPro" id="IPR004338">
    <property type="entry name" value="NqrB/RnfD"/>
</dbReference>
<evidence type="ECO:0000256" key="1">
    <source>
        <dbReference type="ARBA" id="ARBA00022448"/>
    </source>
</evidence>
<dbReference type="PANTHER" id="PTHR30578:SF0">
    <property type="entry name" value="ION-TRANSLOCATING OXIDOREDUCTASE COMPLEX SUBUNIT D"/>
    <property type="match status" value="1"/>
</dbReference>
<organism evidence="10 11">
    <name type="scientific">Vibrio variabilis</name>
    <dbReference type="NCBI Taxonomy" id="990271"/>
    <lineage>
        <taxon>Bacteria</taxon>
        <taxon>Pseudomonadati</taxon>
        <taxon>Pseudomonadota</taxon>
        <taxon>Gammaproteobacteria</taxon>
        <taxon>Vibrionales</taxon>
        <taxon>Vibrionaceae</taxon>
        <taxon>Vibrio</taxon>
    </lineage>
</organism>
<evidence type="ECO:0000256" key="8">
    <source>
        <dbReference type="ARBA" id="ARBA00023136"/>
    </source>
</evidence>
<accession>A0ABQ0JAZ1</accession>
<keyword evidence="6" id="KW-1278">Translocase</keyword>
<evidence type="ECO:0000313" key="11">
    <source>
        <dbReference type="Proteomes" id="UP000029223"/>
    </source>
</evidence>
<comment type="caution">
    <text evidence="10">The sequence shown here is derived from an EMBL/GenBank/DDBJ whole genome shotgun (WGS) entry which is preliminary data.</text>
</comment>
<keyword evidence="4" id="KW-0288">FMN</keyword>
<dbReference type="EMBL" id="BBMS01000013">
    <property type="protein sequence ID" value="GAL25912.1"/>
    <property type="molecule type" value="Genomic_DNA"/>
</dbReference>
<reference evidence="11" key="2">
    <citation type="submission" date="2014-09" db="EMBL/GenBank/DDBJ databases">
        <authorList>
            <consortium name="NBRP consortium"/>
            <person name="Sawabe T."/>
            <person name="Meirelles P."/>
            <person name="Nakanishi M."/>
            <person name="Sayaka M."/>
            <person name="Hattori M."/>
            <person name="Ohkuma M."/>
        </authorList>
    </citation>
    <scope>NUCLEOTIDE SEQUENCE [LARGE SCALE GENOMIC DNA]</scope>
    <source>
        <strain evidence="11">JCM 19239</strain>
    </source>
</reference>
<evidence type="ECO:0000256" key="9">
    <source>
        <dbReference type="SAM" id="Phobius"/>
    </source>
</evidence>
<evidence type="ECO:0000256" key="5">
    <source>
        <dbReference type="ARBA" id="ARBA00022692"/>
    </source>
</evidence>
<keyword evidence="1" id="KW-0813">Transport</keyword>
<keyword evidence="11" id="KW-1185">Reference proteome</keyword>
<sequence length="70" mass="7577">MSFFIASSPHAHSRKRTPDLMKGVALCALPGLVAQTYFFGWGTLIQLAFAIVVGLGLEAAIMLLRKRSPC</sequence>
<gene>
    <name evidence="10" type="ORF">JCM19239_1265</name>
</gene>
<dbReference type="PANTHER" id="PTHR30578">
    <property type="entry name" value="ELECTRON TRANSPORT COMPLEX PROTEIN RNFD"/>
    <property type="match status" value="1"/>
</dbReference>
<evidence type="ECO:0000256" key="3">
    <source>
        <dbReference type="ARBA" id="ARBA00022630"/>
    </source>
</evidence>
<feature type="transmembrane region" description="Helical" evidence="9">
    <location>
        <begin position="44"/>
        <end position="64"/>
    </location>
</feature>
<protein>
    <submittedName>
        <fullName evidence="10">Electron transport complex protein RnfD</fullName>
    </submittedName>
</protein>
<dbReference type="Pfam" id="PF03116">
    <property type="entry name" value="NQR2_RnfD_RnfE"/>
    <property type="match status" value="1"/>
</dbReference>
<evidence type="ECO:0000256" key="6">
    <source>
        <dbReference type="ARBA" id="ARBA00022967"/>
    </source>
</evidence>
<dbReference type="Proteomes" id="UP000029223">
    <property type="component" value="Unassembled WGS sequence"/>
</dbReference>
<keyword evidence="7 9" id="KW-1133">Transmembrane helix</keyword>
<name>A0ABQ0JAZ1_9VIBR</name>
<keyword evidence="2" id="KW-0597">Phosphoprotein</keyword>
<evidence type="ECO:0000256" key="4">
    <source>
        <dbReference type="ARBA" id="ARBA00022643"/>
    </source>
</evidence>
<keyword evidence="8 9" id="KW-0472">Membrane</keyword>
<keyword evidence="3" id="KW-0285">Flavoprotein</keyword>